<feature type="transmembrane region" description="Helical" evidence="1">
    <location>
        <begin position="101"/>
        <end position="125"/>
    </location>
</feature>
<feature type="transmembrane region" description="Helical" evidence="1">
    <location>
        <begin position="72"/>
        <end position="95"/>
    </location>
</feature>
<dbReference type="KEGG" id="mten:GWK48_08110"/>
<reference evidence="2 3" key="1">
    <citation type="submission" date="2020-02" db="EMBL/GenBank/DDBJ databases">
        <title>Comparative genome analysis reveals the metabolism and evolution of the thermophilic archaeal genus Metallosphaera.</title>
        <authorList>
            <person name="Jiang C."/>
        </authorList>
    </citation>
    <scope>NUCLEOTIDE SEQUENCE [LARGE SCALE GENOMIC DNA]</scope>
    <source>
        <strain evidence="2 3">Ric-A</strain>
    </source>
</reference>
<keyword evidence="1" id="KW-0472">Membrane</keyword>
<dbReference type="Pfam" id="PF07843">
    <property type="entry name" value="DUF1634"/>
    <property type="match status" value="1"/>
</dbReference>
<name>A0A6N0NUE0_9CREN</name>
<dbReference type="InterPro" id="IPR012861">
    <property type="entry name" value="DUF1634"/>
</dbReference>
<evidence type="ECO:0000313" key="2">
    <source>
        <dbReference type="EMBL" id="QKR00342.1"/>
    </source>
</evidence>
<sequence length="127" mass="13434">MEIEDVISYSLIIGVVLSIALVVAGVALLFVHGGGQGLTISQIGSVKSPVNTSTTTPTKVFSGIPKLDGLSFIYLGLMVLIATPVIRVALLVADFMKNKDVLYTVISAVVLINILIAIFIVPILIRK</sequence>
<proteinExistence type="predicted"/>
<organism evidence="2 3">
    <name type="scientific">Metallosphaera tengchongensis</name>
    <dbReference type="NCBI Taxonomy" id="1532350"/>
    <lineage>
        <taxon>Archaea</taxon>
        <taxon>Thermoproteota</taxon>
        <taxon>Thermoprotei</taxon>
        <taxon>Sulfolobales</taxon>
        <taxon>Sulfolobaceae</taxon>
        <taxon>Metallosphaera</taxon>
    </lineage>
</organism>
<dbReference type="EMBL" id="CP049074">
    <property type="protein sequence ID" value="QKR00342.1"/>
    <property type="molecule type" value="Genomic_DNA"/>
</dbReference>
<keyword evidence="1" id="KW-0812">Transmembrane</keyword>
<keyword evidence="3" id="KW-1185">Reference proteome</keyword>
<evidence type="ECO:0000313" key="3">
    <source>
        <dbReference type="Proteomes" id="UP000509301"/>
    </source>
</evidence>
<dbReference type="GeneID" id="55641903"/>
<feature type="transmembrane region" description="Helical" evidence="1">
    <location>
        <begin position="6"/>
        <end position="31"/>
    </location>
</feature>
<gene>
    <name evidence="2" type="ORF">GWK48_08110</name>
</gene>
<dbReference type="RefSeq" id="WP_174631240.1">
    <property type="nucleotide sequence ID" value="NZ_CP049074.1"/>
</dbReference>
<dbReference type="AlphaFoldDB" id="A0A6N0NUE0"/>
<protein>
    <submittedName>
        <fullName evidence="2">DUF1634 domain-containing protein</fullName>
    </submittedName>
</protein>
<dbReference type="OrthoDB" id="56431at2157"/>
<dbReference type="Proteomes" id="UP000509301">
    <property type="component" value="Chromosome"/>
</dbReference>
<evidence type="ECO:0000256" key="1">
    <source>
        <dbReference type="SAM" id="Phobius"/>
    </source>
</evidence>
<accession>A0A6N0NUE0</accession>
<keyword evidence="1" id="KW-1133">Transmembrane helix</keyword>